<feature type="compositionally biased region" description="Polar residues" evidence="1">
    <location>
        <begin position="39"/>
        <end position="49"/>
    </location>
</feature>
<gene>
    <name evidence="2" type="ORF">OPV22_016701</name>
</gene>
<reference evidence="2 3" key="1">
    <citation type="submission" date="2022-12" db="EMBL/GenBank/DDBJ databases">
        <title>Chromosome-scale assembly of the Ensete ventricosum genome.</title>
        <authorList>
            <person name="Dussert Y."/>
            <person name="Stocks J."/>
            <person name="Wendawek A."/>
            <person name="Woldeyes F."/>
            <person name="Nichols R.A."/>
            <person name="Borrell J.S."/>
        </authorList>
    </citation>
    <scope>NUCLEOTIDE SEQUENCE [LARGE SCALE GENOMIC DNA]</scope>
    <source>
        <strain evidence="3">cv. Maze</strain>
        <tissue evidence="2">Seeds</tissue>
    </source>
</reference>
<keyword evidence="3" id="KW-1185">Reference proteome</keyword>
<proteinExistence type="predicted"/>
<protein>
    <submittedName>
        <fullName evidence="2">Uncharacterized protein</fullName>
    </submittedName>
</protein>
<accession>A0AAV8QRE7</accession>
<evidence type="ECO:0000256" key="1">
    <source>
        <dbReference type="SAM" id="MobiDB-lite"/>
    </source>
</evidence>
<dbReference type="EMBL" id="JAQQAF010000005">
    <property type="protein sequence ID" value="KAJ8484216.1"/>
    <property type="molecule type" value="Genomic_DNA"/>
</dbReference>
<evidence type="ECO:0000313" key="3">
    <source>
        <dbReference type="Proteomes" id="UP001222027"/>
    </source>
</evidence>
<sequence>MSFSIRQLLLSTPYVGWKASSMSEVVKEIENIMQVADVNSTAESGSTSPRFARKSGGFPGTGEALEYRSGPFSPRTESK</sequence>
<name>A0AAV8QRE7_ENSVE</name>
<comment type="caution">
    <text evidence="2">The sequence shown here is derived from an EMBL/GenBank/DDBJ whole genome shotgun (WGS) entry which is preliminary data.</text>
</comment>
<feature type="region of interest" description="Disordered" evidence="1">
    <location>
        <begin position="39"/>
        <end position="79"/>
    </location>
</feature>
<organism evidence="2 3">
    <name type="scientific">Ensete ventricosum</name>
    <name type="common">Abyssinian banana</name>
    <name type="synonym">Musa ensete</name>
    <dbReference type="NCBI Taxonomy" id="4639"/>
    <lineage>
        <taxon>Eukaryota</taxon>
        <taxon>Viridiplantae</taxon>
        <taxon>Streptophyta</taxon>
        <taxon>Embryophyta</taxon>
        <taxon>Tracheophyta</taxon>
        <taxon>Spermatophyta</taxon>
        <taxon>Magnoliopsida</taxon>
        <taxon>Liliopsida</taxon>
        <taxon>Zingiberales</taxon>
        <taxon>Musaceae</taxon>
        <taxon>Ensete</taxon>
    </lineage>
</organism>
<evidence type="ECO:0000313" key="2">
    <source>
        <dbReference type="EMBL" id="KAJ8484216.1"/>
    </source>
</evidence>
<dbReference type="Proteomes" id="UP001222027">
    <property type="component" value="Unassembled WGS sequence"/>
</dbReference>
<dbReference type="AlphaFoldDB" id="A0AAV8QRE7"/>